<dbReference type="GO" id="GO:0032543">
    <property type="term" value="P:mitochondrial translation"/>
    <property type="evidence" value="ECO:0007669"/>
    <property type="project" value="TreeGrafter"/>
</dbReference>
<dbReference type="HAMAP" id="MF_00385">
    <property type="entry name" value="Ribosomal_bS16"/>
    <property type="match status" value="1"/>
</dbReference>
<sequence>MPIRLRLAMHGKAHQKVFHLVAVNQRARRDARPAELLGIYNPHVSPGQTHKTIEWSVDRIRYWLQVGAAPSKSVVKLLELGNILKPGSVYHPRRTQPPPPPESNPKLKLAKIRERMAGDEH</sequence>
<dbReference type="NCBIfam" id="TIGR00002">
    <property type="entry name" value="S16"/>
    <property type="match status" value="1"/>
</dbReference>
<organism evidence="5 6">
    <name type="scientific">Mycena pura</name>
    <dbReference type="NCBI Taxonomy" id="153505"/>
    <lineage>
        <taxon>Eukaryota</taxon>
        <taxon>Fungi</taxon>
        <taxon>Dikarya</taxon>
        <taxon>Basidiomycota</taxon>
        <taxon>Agaricomycotina</taxon>
        <taxon>Agaricomycetes</taxon>
        <taxon>Agaricomycetidae</taxon>
        <taxon>Agaricales</taxon>
        <taxon>Marasmiineae</taxon>
        <taxon>Mycenaceae</taxon>
        <taxon>Mycena</taxon>
    </lineage>
</organism>
<evidence type="ECO:0000256" key="4">
    <source>
        <dbReference type="SAM" id="MobiDB-lite"/>
    </source>
</evidence>
<protein>
    <submittedName>
        <fullName evidence="5">Ribosomal protein S16 domain-containing protein</fullName>
    </submittedName>
</protein>
<feature type="region of interest" description="Disordered" evidence="4">
    <location>
        <begin position="87"/>
        <end position="121"/>
    </location>
</feature>
<evidence type="ECO:0000256" key="3">
    <source>
        <dbReference type="ARBA" id="ARBA00023274"/>
    </source>
</evidence>
<evidence type="ECO:0000256" key="2">
    <source>
        <dbReference type="ARBA" id="ARBA00022980"/>
    </source>
</evidence>
<reference evidence="5" key="1">
    <citation type="submission" date="2023-03" db="EMBL/GenBank/DDBJ databases">
        <title>Massive genome expansion in bonnet fungi (Mycena s.s.) driven by repeated elements and novel gene families across ecological guilds.</title>
        <authorList>
            <consortium name="Lawrence Berkeley National Laboratory"/>
            <person name="Harder C.B."/>
            <person name="Miyauchi S."/>
            <person name="Viragh M."/>
            <person name="Kuo A."/>
            <person name="Thoen E."/>
            <person name="Andreopoulos B."/>
            <person name="Lu D."/>
            <person name="Skrede I."/>
            <person name="Drula E."/>
            <person name="Henrissat B."/>
            <person name="Morin E."/>
            <person name="Kohler A."/>
            <person name="Barry K."/>
            <person name="LaButti K."/>
            <person name="Morin E."/>
            <person name="Salamov A."/>
            <person name="Lipzen A."/>
            <person name="Mereny Z."/>
            <person name="Hegedus B."/>
            <person name="Baldrian P."/>
            <person name="Stursova M."/>
            <person name="Weitz H."/>
            <person name="Taylor A."/>
            <person name="Grigoriev I.V."/>
            <person name="Nagy L.G."/>
            <person name="Martin F."/>
            <person name="Kauserud H."/>
        </authorList>
    </citation>
    <scope>NUCLEOTIDE SEQUENCE</scope>
    <source>
        <strain evidence="5">9144</strain>
    </source>
</reference>
<dbReference type="Pfam" id="PF00886">
    <property type="entry name" value="Ribosomal_S16"/>
    <property type="match status" value="1"/>
</dbReference>
<evidence type="ECO:0000313" key="6">
    <source>
        <dbReference type="Proteomes" id="UP001219525"/>
    </source>
</evidence>
<dbReference type="EMBL" id="JARJCW010000004">
    <property type="protein sequence ID" value="KAJ7225608.1"/>
    <property type="molecule type" value="Genomic_DNA"/>
</dbReference>
<dbReference type="InterPro" id="IPR000307">
    <property type="entry name" value="Ribosomal_bS16"/>
</dbReference>
<evidence type="ECO:0000313" key="5">
    <source>
        <dbReference type="EMBL" id="KAJ7225608.1"/>
    </source>
</evidence>
<dbReference type="Proteomes" id="UP001219525">
    <property type="component" value="Unassembled WGS sequence"/>
</dbReference>
<keyword evidence="6" id="KW-1185">Reference proteome</keyword>
<comment type="caution">
    <text evidence="5">The sequence shown here is derived from an EMBL/GenBank/DDBJ whole genome shotgun (WGS) entry which is preliminary data.</text>
</comment>
<accession>A0AAD6YPG6</accession>
<comment type="similarity">
    <text evidence="1">Belongs to the bacterial ribosomal protein bS16 family.</text>
</comment>
<keyword evidence="3" id="KW-0687">Ribonucleoprotein</keyword>
<dbReference type="InterPro" id="IPR023803">
    <property type="entry name" value="Ribosomal_bS16_dom_sf"/>
</dbReference>
<dbReference type="SUPFAM" id="SSF54565">
    <property type="entry name" value="Ribosomal protein S16"/>
    <property type="match status" value="1"/>
</dbReference>
<dbReference type="PANTHER" id="PTHR12919:SF20">
    <property type="entry name" value="SMALL RIBOSOMAL SUBUNIT PROTEIN BS16M"/>
    <property type="match status" value="1"/>
</dbReference>
<dbReference type="GO" id="GO:0003735">
    <property type="term" value="F:structural constituent of ribosome"/>
    <property type="evidence" value="ECO:0007669"/>
    <property type="project" value="InterPro"/>
</dbReference>
<gene>
    <name evidence="5" type="ORF">GGX14DRAFT_421384</name>
</gene>
<feature type="compositionally biased region" description="Basic and acidic residues" evidence="4">
    <location>
        <begin position="111"/>
        <end position="121"/>
    </location>
</feature>
<evidence type="ECO:0000256" key="1">
    <source>
        <dbReference type="ARBA" id="ARBA00006668"/>
    </source>
</evidence>
<proteinExistence type="inferred from homology"/>
<keyword evidence="2 5" id="KW-0689">Ribosomal protein</keyword>
<dbReference type="Gene3D" id="3.30.1320.10">
    <property type="match status" value="1"/>
</dbReference>
<name>A0AAD6YPG6_9AGAR</name>
<dbReference type="PANTHER" id="PTHR12919">
    <property type="entry name" value="30S RIBOSOMAL PROTEIN S16"/>
    <property type="match status" value="1"/>
</dbReference>
<dbReference type="GO" id="GO:0005763">
    <property type="term" value="C:mitochondrial small ribosomal subunit"/>
    <property type="evidence" value="ECO:0007669"/>
    <property type="project" value="TreeGrafter"/>
</dbReference>
<dbReference type="AlphaFoldDB" id="A0AAD6YPG6"/>